<dbReference type="EMBL" id="UINC01000403">
    <property type="protein sequence ID" value="SUZ54704.1"/>
    <property type="molecule type" value="Genomic_DNA"/>
</dbReference>
<dbReference type="AlphaFoldDB" id="A0A381NKQ3"/>
<gene>
    <name evidence="1" type="ORF">METZ01_LOCUS7558</name>
</gene>
<reference evidence="1" key="1">
    <citation type="submission" date="2018-05" db="EMBL/GenBank/DDBJ databases">
        <authorList>
            <person name="Lanie J.A."/>
            <person name="Ng W.-L."/>
            <person name="Kazmierczak K.M."/>
            <person name="Andrzejewski T.M."/>
            <person name="Davidsen T.M."/>
            <person name="Wayne K.J."/>
            <person name="Tettelin H."/>
            <person name="Glass J.I."/>
            <person name="Rusch D."/>
            <person name="Podicherti R."/>
            <person name="Tsui H.-C.T."/>
            <person name="Winkler M.E."/>
        </authorList>
    </citation>
    <scope>NUCLEOTIDE SEQUENCE</scope>
</reference>
<evidence type="ECO:0008006" key="2">
    <source>
        <dbReference type="Google" id="ProtNLM"/>
    </source>
</evidence>
<protein>
    <recommendedName>
        <fullName evidence="2">Prolyl 4-hydroxylase alpha subunit Fe(2+) 2OG dioxygenase domain-containing protein</fullName>
    </recommendedName>
</protein>
<evidence type="ECO:0000313" key="1">
    <source>
        <dbReference type="EMBL" id="SUZ54704.1"/>
    </source>
</evidence>
<dbReference type="Gene3D" id="2.60.120.620">
    <property type="entry name" value="q2cbj1_9rhob like domain"/>
    <property type="match status" value="1"/>
</dbReference>
<sequence length="188" mass="21718">VFSEKFPIVIKKYPPPENLADIIRDSKDVQKRSTNVKAKMTDWHMHKEETYGKEIFTGIERLEKWPSWAGPEPISSFKWVCDKAIELADENNPHKIKMEICEVWGALYRKGEYTKEHDHWPNLWSFVYTVEGCTDCAPLVFPNGRSTPPIMPEKGNMILFPSWVLHKVPGHTCNHDRIIVAGNISLSK</sequence>
<feature type="non-terminal residue" evidence="1">
    <location>
        <position position="1"/>
    </location>
</feature>
<accession>A0A381NKQ3</accession>
<proteinExistence type="predicted"/>
<organism evidence="1">
    <name type="scientific">marine metagenome</name>
    <dbReference type="NCBI Taxonomy" id="408172"/>
    <lineage>
        <taxon>unclassified sequences</taxon>
        <taxon>metagenomes</taxon>
        <taxon>ecological metagenomes</taxon>
    </lineage>
</organism>
<name>A0A381NKQ3_9ZZZZ</name>